<evidence type="ECO:0000313" key="1">
    <source>
        <dbReference type="EnsemblPlants" id="PGSC0003DMT400094115"/>
    </source>
</evidence>
<dbReference type="EnsemblPlants" id="PGSC0003DMT400094115">
    <property type="protein sequence ID" value="PGSC0003DMT400094115"/>
    <property type="gene ID" value="PGSC0003DMG400043686"/>
</dbReference>
<reference evidence="2" key="1">
    <citation type="journal article" date="2011" name="Nature">
        <title>Genome sequence and analysis of the tuber crop potato.</title>
        <authorList>
            <consortium name="The Potato Genome Sequencing Consortium"/>
        </authorList>
    </citation>
    <scope>NUCLEOTIDE SEQUENCE [LARGE SCALE GENOMIC DNA]</scope>
    <source>
        <strain evidence="2">cv. DM1-3 516 R44</strain>
    </source>
</reference>
<accession>M1DTF9</accession>
<name>M1DTF9_SOLTU</name>
<dbReference type="Proteomes" id="UP000011115">
    <property type="component" value="Unassembled WGS sequence"/>
</dbReference>
<reference evidence="1" key="2">
    <citation type="submission" date="2015-06" db="UniProtKB">
        <authorList>
            <consortium name="EnsemblPlants"/>
        </authorList>
    </citation>
    <scope>IDENTIFICATION</scope>
    <source>
        <strain evidence="1">DM1-3 516 R44</strain>
    </source>
</reference>
<dbReference type="InterPro" id="IPR032675">
    <property type="entry name" value="LRR_dom_sf"/>
</dbReference>
<dbReference type="PaxDb" id="4113-PGSC0003DMT400094115"/>
<evidence type="ECO:0000313" key="2">
    <source>
        <dbReference type="Proteomes" id="UP000011115"/>
    </source>
</evidence>
<protein>
    <submittedName>
        <fullName evidence="1">Ubiquitin-protein ligase</fullName>
    </submittedName>
</protein>
<sequence length="121" mass="13490">MGPVMVNVATLVFDNLFFHYVSTIGDSAARIIRKILMQHTGPILGFHLVSETHKLSQSDVDQCIILVSNHGFQKLTLDVANDELYTLPDSLFSCATLTHLKLSRCIVKFPDGTQFRNLVSL</sequence>
<dbReference type="Gramene" id="PGSC0003DMT400094115">
    <property type="protein sequence ID" value="PGSC0003DMT400094115"/>
    <property type="gene ID" value="PGSC0003DMG400043686"/>
</dbReference>
<dbReference type="AlphaFoldDB" id="M1DTF9"/>
<proteinExistence type="predicted"/>
<dbReference type="InParanoid" id="M1DTF9"/>
<organism evidence="1 2">
    <name type="scientific">Solanum tuberosum</name>
    <name type="common">Potato</name>
    <dbReference type="NCBI Taxonomy" id="4113"/>
    <lineage>
        <taxon>Eukaryota</taxon>
        <taxon>Viridiplantae</taxon>
        <taxon>Streptophyta</taxon>
        <taxon>Embryophyta</taxon>
        <taxon>Tracheophyta</taxon>
        <taxon>Spermatophyta</taxon>
        <taxon>Magnoliopsida</taxon>
        <taxon>eudicotyledons</taxon>
        <taxon>Gunneridae</taxon>
        <taxon>Pentapetalae</taxon>
        <taxon>asterids</taxon>
        <taxon>lamiids</taxon>
        <taxon>Solanales</taxon>
        <taxon>Solanaceae</taxon>
        <taxon>Solanoideae</taxon>
        <taxon>Solaneae</taxon>
        <taxon>Solanum</taxon>
    </lineage>
</organism>
<dbReference type="Gene3D" id="3.80.10.10">
    <property type="entry name" value="Ribonuclease Inhibitor"/>
    <property type="match status" value="1"/>
</dbReference>
<dbReference type="HOGENOM" id="CLU_2042167_0_0_1"/>
<keyword evidence="2" id="KW-1185">Reference proteome</keyword>